<dbReference type="AlphaFoldDB" id="A0A0A5GN90"/>
<dbReference type="PANTHER" id="PTHR13943:SF77">
    <property type="entry name" value="LRAT DOMAIN-CONTAINING PROTEIN"/>
    <property type="match status" value="1"/>
</dbReference>
<dbReference type="GO" id="GO:0008970">
    <property type="term" value="F:phospholipase A1 activity"/>
    <property type="evidence" value="ECO:0007669"/>
    <property type="project" value="TreeGrafter"/>
</dbReference>
<dbReference type="STRING" id="1385510.GCA_000425205_01862"/>
<dbReference type="Pfam" id="PF04970">
    <property type="entry name" value="LRAT"/>
    <property type="match status" value="1"/>
</dbReference>
<evidence type="ECO:0000313" key="6">
    <source>
        <dbReference type="Proteomes" id="UP000030528"/>
    </source>
</evidence>
<keyword evidence="2" id="KW-0378">Hydrolase</keyword>
<dbReference type="GO" id="GO:0070292">
    <property type="term" value="P:N-acylphosphatidylethanolamine metabolic process"/>
    <property type="evidence" value="ECO:0007669"/>
    <property type="project" value="TreeGrafter"/>
</dbReference>
<evidence type="ECO:0000256" key="1">
    <source>
        <dbReference type="ARBA" id="ARBA00022679"/>
    </source>
</evidence>
<proteinExistence type="predicted"/>
<gene>
    <name evidence="5" type="ORF">N781_14970</name>
</gene>
<feature type="domain" description="LRAT" evidence="4">
    <location>
        <begin position="83"/>
        <end position="188"/>
    </location>
</feature>
<evidence type="ECO:0000313" key="5">
    <source>
        <dbReference type="EMBL" id="KGX92625.1"/>
    </source>
</evidence>
<dbReference type="InterPro" id="IPR051496">
    <property type="entry name" value="H-rev107_PLA/AT"/>
</dbReference>
<dbReference type="RefSeq" id="WP_051239790.1">
    <property type="nucleotide sequence ID" value="NZ_AULI01000007.1"/>
</dbReference>
<name>A0A0A5GN90_9BACI</name>
<dbReference type="eggNOG" id="COG1842">
    <property type="taxonomic scope" value="Bacteria"/>
</dbReference>
<keyword evidence="6" id="KW-1185">Reference proteome</keyword>
<dbReference type="OrthoDB" id="9812095at2"/>
<dbReference type="GO" id="GO:0004623">
    <property type="term" value="F:phospholipase A2 activity"/>
    <property type="evidence" value="ECO:0007669"/>
    <property type="project" value="TreeGrafter"/>
</dbReference>
<accession>A0A0A5GN90</accession>
<keyword evidence="1" id="KW-0808">Transferase</keyword>
<comment type="caution">
    <text evidence="5">The sequence shown here is derived from an EMBL/GenBank/DDBJ whole genome shotgun (WGS) entry which is preliminary data.</text>
</comment>
<evidence type="ECO:0000256" key="3">
    <source>
        <dbReference type="ARBA" id="ARBA00023098"/>
    </source>
</evidence>
<dbReference type="Proteomes" id="UP000030528">
    <property type="component" value="Unassembled WGS sequence"/>
</dbReference>
<protein>
    <recommendedName>
        <fullName evidence="4">LRAT domain-containing protein</fullName>
    </recommendedName>
</protein>
<dbReference type="PANTHER" id="PTHR13943">
    <property type="entry name" value="HRAS-LIKE SUPPRESSOR - RELATED"/>
    <property type="match status" value="1"/>
</dbReference>
<dbReference type="EMBL" id="AVPE01000005">
    <property type="protein sequence ID" value="KGX92625.1"/>
    <property type="molecule type" value="Genomic_DNA"/>
</dbReference>
<dbReference type="InterPro" id="IPR007053">
    <property type="entry name" value="LRAT_dom"/>
</dbReference>
<evidence type="ECO:0000259" key="4">
    <source>
        <dbReference type="PROSITE" id="PS51934"/>
    </source>
</evidence>
<organism evidence="5 6">
    <name type="scientific">Pontibacillus halophilus JSM 076056 = DSM 19796</name>
    <dbReference type="NCBI Taxonomy" id="1385510"/>
    <lineage>
        <taxon>Bacteria</taxon>
        <taxon>Bacillati</taxon>
        <taxon>Bacillota</taxon>
        <taxon>Bacilli</taxon>
        <taxon>Bacillales</taxon>
        <taxon>Bacillaceae</taxon>
        <taxon>Pontibacillus</taxon>
    </lineage>
</organism>
<dbReference type="PROSITE" id="PS51934">
    <property type="entry name" value="LRAT"/>
    <property type="match status" value="1"/>
</dbReference>
<dbReference type="Gene3D" id="3.90.1720.10">
    <property type="entry name" value="endopeptidase domain like (from Nostoc punctiforme)"/>
    <property type="match status" value="1"/>
</dbReference>
<dbReference type="GO" id="GO:0005737">
    <property type="term" value="C:cytoplasm"/>
    <property type="evidence" value="ECO:0007669"/>
    <property type="project" value="TreeGrafter"/>
</dbReference>
<sequence length="229" mass="26201">MGVFGGRKGFNKANTNPLTELRIVLGSGADLMADAIKNKVHTEIDKMEYIFETKPNGIRRPYKLSNIAQTAGMEYLRPGQILGVRRYIGHIIHYGVYIGMREVIHFSSPSDIKNNTIIQTTMDDFLKGEEYFFVANVEKSLKFGNLYTPEEAVWRAKSELGKKDYHLLLNNCEHFAFWCRTGRSFSDQDGQFINLKGIKTKSDYLLNDMDIPKTLIKVSGFSSEKRRNK</sequence>
<evidence type="ECO:0000256" key="2">
    <source>
        <dbReference type="ARBA" id="ARBA00022801"/>
    </source>
</evidence>
<keyword evidence="3" id="KW-0443">Lipid metabolism</keyword>
<dbReference type="GO" id="GO:0016410">
    <property type="term" value="F:N-acyltransferase activity"/>
    <property type="evidence" value="ECO:0007669"/>
    <property type="project" value="TreeGrafter"/>
</dbReference>
<reference evidence="5 6" key="1">
    <citation type="submission" date="2013-08" db="EMBL/GenBank/DDBJ databases">
        <authorList>
            <person name="Huang J."/>
            <person name="Wang G."/>
        </authorList>
    </citation>
    <scope>NUCLEOTIDE SEQUENCE [LARGE SCALE GENOMIC DNA]</scope>
    <source>
        <strain evidence="5 6">JSM 076056</strain>
    </source>
</reference>